<evidence type="ECO:0000259" key="5">
    <source>
        <dbReference type="Pfam" id="PF00551"/>
    </source>
</evidence>
<dbReference type="GO" id="GO:0006189">
    <property type="term" value="P:'de novo' IMP biosynthetic process"/>
    <property type="evidence" value="ECO:0007669"/>
    <property type="project" value="InterPro"/>
</dbReference>
<dbReference type="EC" id="2.1.2.2" evidence="2"/>
<protein>
    <recommendedName>
        <fullName evidence="2">phosphoribosylglycinamide formyltransferase 1</fullName>
        <ecNumber evidence="2">2.1.2.2</ecNumber>
    </recommendedName>
</protein>
<dbReference type="Pfam" id="PF00551">
    <property type="entry name" value="Formyl_trans_N"/>
    <property type="match status" value="1"/>
</dbReference>
<dbReference type="PANTHER" id="PTHR43369">
    <property type="entry name" value="PHOSPHORIBOSYLGLYCINAMIDE FORMYLTRANSFERASE"/>
    <property type="match status" value="1"/>
</dbReference>
<evidence type="ECO:0000256" key="3">
    <source>
        <dbReference type="ARBA" id="ARBA00022679"/>
    </source>
</evidence>
<proteinExistence type="inferred from homology"/>
<sequence length="193" mass="21607">MKKDKINIAIFASGSGTNAQAILGFFKGNEDVNFTCIYSNNEDAFVLQRAKHFGVDTLAFNREAFYKSSTVLDHLQSNQTDLIILAGFIWLVPTQLVDNFTILNIHPALLPKYGGKGMYGHFVHEAVINNKEQQSGITIHYVNNEYDKGDIIFQAKCAVSPTDSPNDLAAKIHKLEHQHYPTTILKVIEKLQP</sequence>
<dbReference type="InterPro" id="IPR004607">
    <property type="entry name" value="GART"/>
</dbReference>
<reference evidence="6" key="1">
    <citation type="submission" date="2018-06" db="EMBL/GenBank/DDBJ databases">
        <authorList>
            <person name="Zhirakovskaya E."/>
        </authorList>
    </citation>
    <scope>NUCLEOTIDE SEQUENCE</scope>
</reference>
<dbReference type="AlphaFoldDB" id="A0A3B0UK64"/>
<name>A0A3B0UK64_9ZZZZ</name>
<feature type="domain" description="Formyl transferase N-terminal" evidence="5">
    <location>
        <begin position="7"/>
        <end position="184"/>
    </location>
</feature>
<accession>A0A3B0UK64</accession>
<dbReference type="InterPro" id="IPR036477">
    <property type="entry name" value="Formyl_transf_N_sf"/>
</dbReference>
<dbReference type="InterPro" id="IPR002376">
    <property type="entry name" value="Formyl_transf_N"/>
</dbReference>
<comment type="pathway">
    <text evidence="1">Purine metabolism; IMP biosynthesis via de novo pathway; N(2)-formyl-N(1)-(5-phospho-D-ribosyl)glycinamide from N(1)-(5-phospho-D-ribosyl)glycinamide (10-formyl THF route): step 1/1.</text>
</comment>
<keyword evidence="4" id="KW-0658">Purine biosynthesis</keyword>
<keyword evidence="3 6" id="KW-0808">Transferase</keyword>
<dbReference type="GO" id="GO:0005829">
    <property type="term" value="C:cytosol"/>
    <property type="evidence" value="ECO:0007669"/>
    <property type="project" value="TreeGrafter"/>
</dbReference>
<dbReference type="GO" id="GO:0004644">
    <property type="term" value="F:phosphoribosylglycinamide formyltransferase activity"/>
    <property type="evidence" value="ECO:0007669"/>
    <property type="project" value="UniProtKB-EC"/>
</dbReference>
<evidence type="ECO:0000256" key="4">
    <source>
        <dbReference type="ARBA" id="ARBA00022755"/>
    </source>
</evidence>
<evidence type="ECO:0000256" key="1">
    <source>
        <dbReference type="ARBA" id="ARBA00005054"/>
    </source>
</evidence>
<organism evidence="6">
    <name type="scientific">hydrothermal vent metagenome</name>
    <dbReference type="NCBI Taxonomy" id="652676"/>
    <lineage>
        <taxon>unclassified sequences</taxon>
        <taxon>metagenomes</taxon>
        <taxon>ecological metagenomes</taxon>
    </lineage>
</organism>
<dbReference type="EMBL" id="UOES01000583">
    <property type="protein sequence ID" value="VAW29510.1"/>
    <property type="molecule type" value="Genomic_DNA"/>
</dbReference>
<dbReference type="SUPFAM" id="SSF53328">
    <property type="entry name" value="Formyltransferase"/>
    <property type="match status" value="1"/>
</dbReference>
<dbReference type="HAMAP" id="MF_01930">
    <property type="entry name" value="PurN"/>
    <property type="match status" value="1"/>
</dbReference>
<gene>
    <name evidence="6" type="ORF">MNBD_BACTEROID06-1670</name>
</gene>
<evidence type="ECO:0000256" key="2">
    <source>
        <dbReference type="ARBA" id="ARBA00012254"/>
    </source>
</evidence>
<dbReference type="PANTHER" id="PTHR43369:SF2">
    <property type="entry name" value="PHOSPHORIBOSYLGLYCINAMIDE FORMYLTRANSFERASE"/>
    <property type="match status" value="1"/>
</dbReference>
<dbReference type="Gene3D" id="3.40.50.170">
    <property type="entry name" value="Formyl transferase, N-terminal domain"/>
    <property type="match status" value="1"/>
</dbReference>
<evidence type="ECO:0000313" key="6">
    <source>
        <dbReference type="EMBL" id="VAW29510.1"/>
    </source>
</evidence>
<dbReference type="CDD" id="cd08645">
    <property type="entry name" value="FMT_core_GART"/>
    <property type="match status" value="1"/>
</dbReference>